<keyword evidence="4 6" id="KW-0472">Membrane</keyword>
<dbReference type="EMBL" id="JAWDGP010005660">
    <property type="protein sequence ID" value="KAK3754580.1"/>
    <property type="molecule type" value="Genomic_DNA"/>
</dbReference>
<keyword evidence="5 6" id="KW-0456">Lyase</keyword>
<feature type="binding site" evidence="6">
    <location>
        <position position="190"/>
    </location>
    <ligand>
        <name>Zn(2+)</name>
        <dbReference type="ChEBI" id="CHEBI:29105"/>
    </ligand>
</feature>
<organism evidence="7 8">
    <name type="scientific">Elysia crispata</name>
    <name type="common">lettuce slug</name>
    <dbReference type="NCBI Taxonomy" id="231223"/>
    <lineage>
        <taxon>Eukaryota</taxon>
        <taxon>Metazoa</taxon>
        <taxon>Spiralia</taxon>
        <taxon>Lophotrochozoa</taxon>
        <taxon>Mollusca</taxon>
        <taxon>Gastropoda</taxon>
        <taxon>Heterobranchia</taxon>
        <taxon>Euthyneura</taxon>
        <taxon>Panpulmonata</taxon>
        <taxon>Sacoglossa</taxon>
        <taxon>Placobranchoidea</taxon>
        <taxon>Plakobranchidae</taxon>
        <taxon>Elysia</taxon>
    </lineage>
</organism>
<sequence>MVRGLLLCSRRIFSCGSSQTASLVPLRSVTSSPLLLSAPSPRPSEGVKERDSNRSRIAQCQNGLYPGHITTTASQKILLTFNSAYSCLTDPARDDMVAVFGETSGSMALRHMRRKMLADPVGRQILQDQPVINTRTVDINHLGTLPEGTFGKEYWHFLQDNNFSPDARRSVKYVDDLDLMYVMLRYRQVHDLVHVLLEMPPNMLGEVLVKWFEGVQTGLPMCYTTALLWPYIRLGPKDRAKYHHMYLRWAVRSGSTAMFLMNVYFEKHWETNLAELRRELNVEPAPVPLRKRKERPEE</sequence>
<dbReference type="Pfam" id="PF05019">
    <property type="entry name" value="Coq4"/>
    <property type="match status" value="1"/>
</dbReference>
<dbReference type="PANTHER" id="PTHR12922:SF7">
    <property type="entry name" value="UBIQUINONE BIOSYNTHESIS PROTEIN COQ4 HOMOLOG, MITOCHONDRIAL"/>
    <property type="match status" value="1"/>
</dbReference>
<comment type="caution">
    <text evidence="7">The sequence shown here is derived from an EMBL/GenBank/DDBJ whole genome shotgun (WGS) entry which is preliminary data.</text>
</comment>
<keyword evidence="3 6" id="KW-0496">Mitochondrion</keyword>
<gene>
    <name evidence="7" type="ORF">RRG08_019564</name>
</gene>
<dbReference type="InterPro" id="IPR027540">
    <property type="entry name" value="Coq4_euk"/>
</dbReference>
<reference evidence="7" key="1">
    <citation type="journal article" date="2023" name="G3 (Bethesda)">
        <title>A reference genome for the long-term kleptoplast-retaining sea slug Elysia crispata morphotype clarki.</title>
        <authorList>
            <person name="Eastman K.E."/>
            <person name="Pendleton A.L."/>
            <person name="Shaikh M.A."/>
            <person name="Suttiyut T."/>
            <person name="Ogas R."/>
            <person name="Tomko P."/>
            <person name="Gavelis G."/>
            <person name="Widhalm J.R."/>
            <person name="Wisecaver J.H."/>
        </authorList>
    </citation>
    <scope>NUCLEOTIDE SEQUENCE</scope>
    <source>
        <strain evidence="7">ECLA1</strain>
    </source>
</reference>
<dbReference type="GO" id="GO:0031314">
    <property type="term" value="C:extrinsic component of mitochondrial inner membrane"/>
    <property type="evidence" value="ECO:0007669"/>
    <property type="project" value="UniProtKB-UniRule"/>
</dbReference>
<comment type="pathway">
    <text evidence="6">Cofactor biosynthesis; ubiquinone biosynthesis.</text>
</comment>
<dbReference type="HAMAP" id="MF_03111">
    <property type="entry name" value="Coq4"/>
    <property type="match status" value="1"/>
</dbReference>
<feature type="binding site" evidence="6">
    <location>
        <position position="206"/>
    </location>
    <ligand>
        <name>Zn(2+)</name>
        <dbReference type="ChEBI" id="CHEBI:29105"/>
    </ligand>
</feature>
<evidence type="ECO:0000313" key="7">
    <source>
        <dbReference type="EMBL" id="KAK3754580.1"/>
    </source>
</evidence>
<evidence type="ECO:0000256" key="2">
    <source>
        <dbReference type="ARBA" id="ARBA00022792"/>
    </source>
</evidence>
<dbReference type="InterPro" id="IPR007715">
    <property type="entry name" value="Coq4"/>
</dbReference>
<keyword evidence="1 6" id="KW-0831">Ubiquinone biosynthesis</keyword>
<dbReference type="Proteomes" id="UP001283361">
    <property type="component" value="Unassembled WGS sequence"/>
</dbReference>
<dbReference type="PANTHER" id="PTHR12922">
    <property type="entry name" value="UBIQUINONE BIOSYNTHESIS PROTEIN"/>
    <property type="match status" value="1"/>
</dbReference>
<dbReference type="EC" id="4.1.1.130" evidence="6"/>
<keyword evidence="8" id="KW-1185">Reference proteome</keyword>
<name>A0AAE0YSC8_9GAST</name>
<evidence type="ECO:0000256" key="3">
    <source>
        <dbReference type="ARBA" id="ARBA00023128"/>
    </source>
</evidence>
<protein>
    <recommendedName>
        <fullName evidence="6">Ubiquinone biosynthesis protein COQ4 homolog, mitochondrial</fullName>
    </recommendedName>
    <alternativeName>
        <fullName evidence="6">4-hydroxy-3-methoxy-5-polyprenylbenzoate decarboxylase</fullName>
        <ecNumber evidence="6">4.1.1.130</ecNumber>
    </alternativeName>
    <alternativeName>
        <fullName evidence="6">Coenzyme Q biosynthesis protein 4 homolog</fullName>
    </alternativeName>
</protein>
<keyword evidence="6" id="KW-0862">Zinc</keyword>
<feature type="binding site" evidence="6">
    <location>
        <position position="194"/>
    </location>
    <ligand>
        <name>Zn(2+)</name>
        <dbReference type="ChEBI" id="CHEBI:29105"/>
    </ligand>
</feature>
<evidence type="ECO:0000256" key="1">
    <source>
        <dbReference type="ARBA" id="ARBA00022688"/>
    </source>
</evidence>
<dbReference type="GO" id="GO:0120539">
    <property type="term" value="F:4-hydroxy-3-methoxy-5-polyprenylbenzoate decarboxylase activity"/>
    <property type="evidence" value="ECO:0007669"/>
    <property type="project" value="UniProtKB-EC"/>
</dbReference>
<keyword evidence="6" id="KW-0479">Metal-binding</keyword>
<comment type="catalytic activity">
    <reaction evidence="6">
        <text>a 4-hydroxy-3-methoxy-5-(all-trans-polyprenyl)benzoate + H(+) = a 2-methoxy-6-(all-trans-polyprenyl)phenol + CO2</text>
        <dbReference type="Rhea" id="RHEA:81179"/>
        <dbReference type="Rhea" id="RHEA-COMP:9551"/>
        <dbReference type="Rhea" id="RHEA-COMP:10931"/>
        <dbReference type="ChEBI" id="CHEBI:15378"/>
        <dbReference type="ChEBI" id="CHEBI:16526"/>
        <dbReference type="ChEBI" id="CHEBI:62731"/>
        <dbReference type="ChEBI" id="CHEBI:84443"/>
        <dbReference type="EC" id="4.1.1.130"/>
    </reaction>
</comment>
<feature type="binding site" evidence="6">
    <location>
        <position position="191"/>
    </location>
    <ligand>
        <name>Zn(2+)</name>
        <dbReference type="ChEBI" id="CHEBI:29105"/>
    </ligand>
</feature>
<dbReference type="AlphaFoldDB" id="A0AAE0YSC8"/>
<proteinExistence type="inferred from homology"/>
<evidence type="ECO:0000256" key="4">
    <source>
        <dbReference type="ARBA" id="ARBA00023136"/>
    </source>
</evidence>
<dbReference type="GO" id="GO:0008270">
    <property type="term" value="F:zinc ion binding"/>
    <property type="evidence" value="ECO:0007669"/>
    <property type="project" value="UniProtKB-UniRule"/>
</dbReference>
<accession>A0AAE0YSC8</accession>
<evidence type="ECO:0000313" key="8">
    <source>
        <dbReference type="Proteomes" id="UP001283361"/>
    </source>
</evidence>
<comment type="similarity">
    <text evidence="6">Belongs to the COQ4 family.</text>
</comment>
<comment type="subcellular location">
    <subcellularLocation>
        <location evidence="6">Mitochondrion inner membrane</location>
        <topology evidence="6">Peripheral membrane protein</topology>
        <orientation evidence="6">Matrix side</orientation>
    </subcellularLocation>
</comment>
<comment type="subunit">
    <text evidence="6">Component of a multi-subunit COQ enzyme complex.</text>
</comment>
<evidence type="ECO:0000256" key="5">
    <source>
        <dbReference type="ARBA" id="ARBA00023239"/>
    </source>
</evidence>
<comment type="function">
    <text evidence="6">Lyase that catalyzes the C1-decarboxylation of 4-hydroxy-3-methoxy-5-(all-trans-polyprenyl)benzoic acid into 2-methoxy-6-(all-trans-polyprenyl)phenol during ubiquinone biosynthesis.</text>
</comment>
<comment type="cofactor">
    <cofactor evidence="6">
        <name>Zn(2+)</name>
        <dbReference type="ChEBI" id="CHEBI:29105"/>
    </cofactor>
</comment>
<keyword evidence="2 6" id="KW-0999">Mitochondrion inner membrane</keyword>
<evidence type="ECO:0000256" key="6">
    <source>
        <dbReference type="HAMAP-Rule" id="MF_03111"/>
    </source>
</evidence>